<dbReference type="EMBL" id="JAFEMC010000001">
    <property type="protein sequence ID" value="MBM6575371.1"/>
    <property type="molecule type" value="Genomic_DNA"/>
</dbReference>
<comment type="caution">
    <text evidence="3">The sequence shown here is derived from an EMBL/GenBank/DDBJ whole genome shotgun (WGS) entry which is preliminary data.</text>
</comment>
<feature type="transmembrane region" description="Helical" evidence="1">
    <location>
        <begin position="36"/>
        <end position="55"/>
    </location>
</feature>
<keyword evidence="1" id="KW-1133">Transmembrane helix</keyword>
<protein>
    <submittedName>
        <fullName evidence="3">DUF418 domain-containing protein</fullName>
    </submittedName>
</protein>
<dbReference type="InterPro" id="IPR052529">
    <property type="entry name" value="Bact_Transport_Assoc"/>
</dbReference>
<evidence type="ECO:0000313" key="3">
    <source>
        <dbReference type="EMBL" id="MBM6575371.1"/>
    </source>
</evidence>
<dbReference type="Pfam" id="PF04235">
    <property type="entry name" value="DUF418"/>
    <property type="match status" value="1"/>
</dbReference>
<dbReference type="InterPro" id="IPR007349">
    <property type="entry name" value="DUF418"/>
</dbReference>
<evidence type="ECO:0000313" key="4">
    <source>
        <dbReference type="Proteomes" id="UP000763641"/>
    </source>
</evidence>
<dbReference type="PANTHER" id="PTHR30590">
    <property type="entry name" value="INNER MEMBRANE PROTEIN"/>
    <property type="match status" value="1"/>
</dbReference>
<evidence type="ECO:0000256" key="1">
    <source>
        <dbReference type="SAM" id="Phobius"/>
    </source>
</evidence>
<feature type="transmembrane region" description="Helical" evidence="1">
    <location>
        <begin position="158"/>
        <end position="176"/>
    </location>
</feature>
<sequence length="452" mass="49874">MTTGIVATDAVVGESAAREEPDGAPRIATLDILRGIAILGILFMNINSMGGTMAASHGPRPDLIGWTPFDQLFWWLRQVFATGTARALLEMLFGAGMVILTGRLADRIGRWRMIGRYYWRNVVLFGFGMVHVFVLLWPGDVLHTYALAALIVFPLRRLPVWALIVLGLSFATWSAARELPNMRTAVRENVLVASAKVHRAQGIAPTTDEKKAIAGLEMWHGFVAKTVRDSATELRARSQGFDAWRGAMIGEYVRRASRPMTVVNVLWEAASVMLIGAALFRLGILQGLRSAAFYRRMAIGWSAIGLSIRVIAAWRTSRLDDSVTLLWAGDEYGRIAMTLGHVGLVCWLLTTAAGRRLLKPFAAAGRTALTLYITQTLLCLWLLYPPFALGLFATQGWAGLMLTALATDALLLWVANVYLRHYTIAPVEWLWRSLAEGRRLPFRGVAVEARAG</sequence>
<feature type="transmembrane region" description="Helical" evidence="1">
    <location>
        <begin position="75"/>
        <end position="105"/>
    </location>
</feature>
<name>A0ABS2D5C5_9SPHN</name>
<dbReference type="PANTHER" id="PTHR30590:SF2">
    <property type="entry name" value="INNER MEMBRANE PROTEIN"/>
    <property type="match status" value="1"/>
</dbReference>
<feature type="transmembrane region" description="Helical" evidence="1">
    <location>
        <begin position="366"/>
        <end position="384"/>
    </location>
</feature>
<dbReference type="RefSeq" id="WP_204194210.1">
    <property type="nucleotide sequence ID" value="NZ_JAFEMC010000001.1"/>
</dbReference>
<gene>
    <name evidence="3" type="ORF">ILT43_03240</name>
</gene>
<evidence type="ECO:0000259" key="2">
    <source>
        <dbReference type="Pfam" id="PF04235"/>
    </source>
</evidence>
<proteinExistence type="predicted"/>
<feature type="transmembrane region" description="Helical" evidence="1">
    <location>
        <begin position="117"/>
        <end position="138"/>
    </location>
</feature>
<accession>A0ABS2D5C5</accession>
<keyword evidence="1" id="KW-0472">Membrane</keyword>
<reference evidence="3 4" key="1">
    <citation type="submission" date="2020-12" db="EMBL/GenBank/DDBJ databases">
        <title>Sphingomonas sp.</title>
        <authorList>
            <person name="Kim M.K."/>
        </authorList>
    </citation>
    <scope>NUCLEOTIDE SEQUENCE [LARGE SCALE GENOMIC DNA]</scope>
    <source>
        <strain evidence="3 4">BT552</strain>
    </source>
</reference>
<organism evidence="3 4">
    <name type="scientific">Sphingomonas longa</name>
    <dbReference type="NCBI Taxonomy" id="2778730"/>
    <lineage>
        <taxon>Bacteria</taxon>
        <taxon>Pseudomonadati</taxon>
        <taxon>Pseudomonadota</taxon>
        <taxon>Alphaproteobacteria</taxon>
        <taxon>Sphingomonadales</taxon>
        <taxon>Sphingomonadaceae</taxon>
        <taxon>Sphingomonas</taxon>
    </lineage>
</organism>
<keyword evidence="4" id="KW-1185">Reference proteome</keyword>
<keyword evidence="1" id="KW-0812">Transmembrane</keyword>
<feature type="domain" description="DUF418" evidence="2">
    <location>
        <begin position="279"/>
        <end position="437"/>
    </location>
</feature>
<feature type="transmembrane region" description="Helical" evidence="1">
    <location>
        <begin position="335"/>
        <end position="354"/>
    </location>
</feature>
<dbReference type="Proteomes" id="UP000763641">
    <property type="component" value="Unassembled WGS sequence"/>
</dbReference>
<feature type="transmembrane region" description="Helical" evidence="1">
    <location>
        <begin position="396"/>
        <end position="419"/>
    </location>
</feature>